<keyword evidence="3" id="KW-0808">Transferase</keyword>
<feature type="region of interest" description="Disordered" evidence="10">
    <location>
        <begin position="307"/>
        <end position="350"/>
    </location>
</feature>
<dbReference type="Gene3D" id="3.30.70.1390">
    <property type="entry name" value="ROC domain from the Parkinson's disease-associated leucine-rich repeat kinase 2"/>
    <property type="match status" value="1"/>
</dbReference>
<dbReference type="InterPro" id="IPR032675">
    <property type="entry name" value="LRR_dom_sf"/>
</dbReference>
<dbReference type="InterPro" id="IPR001611">
    <property type="entry name" value="Leu-rich_rpt"/>
</dbReference>
<dbReference type="SUPFAM" id="SSF52047">
    <property type="entry name" value="RNI-like"/>
    <property type="match status" value="1"/>
</dbReference>
<gene>
    <name evidence="12" type="ORF">ASTO00021_LOCUS8623</name>
</gene>
<dbReference type="SMART" id="SM00368">
    <property type="entry name" value="LRR_RI"/>
    <property type="match status" value="5"/>
</dbReference>
<evidence type="ECO:0000256" key="4">
    <source>
        <dbReference type="ARBA" id="ARBA00022737"/>
    </source>
</evidence>
<keyword evidence="7" id="KW-0067">ATP-binding</keyword>
<keyword evidence="5" id="KW-0547">Nucleotide-binding</keyword>
<evidence type="ECO:0000256" key="2">
    <source>
        <dbReference type="ARBA" id="ARBA00022527"/>
    </source>
</evidence>
<dbReference type="Gene3D" id="3.80.10.10">
    <property type="entry name" value="Ribonuclease Inhibitor"/>
    <property type="match status" value="2"/>
</dbReference>
<evidence type="ECO:0000256" key="5">
    <source>
        <dbReference type="ARBA" id="ARBA00022741"/>
    </source>
</evidence>
<dbReference type="InterPro" id="IPR032171">
    <property type="entry name" value="COR-A"/>
</dbReference>
<name>A0A7S3LQM7_9STRA</name>
<evidence type="ECO:0000256" key="3">
    <source>
        <dbReference type="ARBA" id="ARBA00022679"/>
    </source>
</evidence>
<dbReference type="AlphaFoldDB" id="A0A7S3LQM7"/>
<accession>A0A7S3LQM7</accession>
<evidence type="ECO:0000256" key="1">
    <source>
        <dbReference type="ARBA" id="ARBA00012513"/>
    </source>
</evidence>
<dbReference type="EMBL" id="HBIN01011495">
    <property type="protein sequence ID" value="CAE0438383.1"/>
    <property type="molecule type" value="Transcribed_RNA"/>
</dbReference>
<dbReference type="EC" id="2.7.11.1" evidence="1"/>
<feature type="domain" description="Roc" evidence="11">
    <location>
        <begin position="212"/>
        <end position="508"/>
    </location>
</feature>
<dbReference type="Pfam" id="PF13516">
    <property type="entry name" value="LRR_6"/>
    <property type="match status" value="2"/>
</dbReference>
<feature type="compositionally biased region" description="Low complexity" evidence="10">
    <location>
        <begin position="313"/>
        <end position="340"/>
    </location>
</feature>
<dbReference type="GO" id="GO:0005524">
    <property type="term" value="F:ATP binding"/>
    <property type="evidence" value="ECO:0007669"/>
    <property type="project" value="UniProtKB-KW"/>
</dbReference>
<keyword evidence="4" id="KW-0677">Repeat</keyword>
<organism evidence="12">
    <name type="scientific">Aplanochytrium stocchinoi</name>
    <dbReference type="NCBI Taxonomy" id="215587"/>
    <lineage>
        <taxon>Eukaryota</taxon>
        <taxon>Sar</taxon>
        <taxon>Stramenopiles</taxon>
        <taxon>Bigyra</taxon>
        <taxon>Labyrinthulomycetes</taxon>
        <taxon>Thraustochytrida</taxon>
        <taxon>Thraustochytriidae</taxon>
        <taxon>Aplanochytrium</taxon>
    </lineage>
</organism>
<keyword evidence="2" id="KW-0723">Serine/threonine-protein kinase</keyword>
<evidence type="ECO:0000256" key="6">
    <source>
        <dbReference type="ARBA" id="ARBA00022777"/>
    </source>
</evidence>
<dbReference type="PROSITE" id="PS51450">
    <property type="entry name" value="LRR"/>
    <property type="match status" value="1"/>
</dbReference>
<comment type="catalytic activity">
    <reaction evidence="9">
        <text>L-seryl-[protein] + ATP = O-phospho-L-seryl-[protein] + ADP + H(+)</text>
        <dbReference type="Rhea" id="RHEA:17989"/>
        <dbReference type="Rhea" id="RHEA-COMP:9863"/>
        <dbReference type="Rhea" id="RHEA-COMP:11604"/>
        <dbReference type="ChEBI" id="CHEBI:15378"/>
        <dbReference type="ChEBI" id="CHEBI:29999"/>
        <dbReference type="ChEBI" id="CHEBI:30616"/>
        <dbReference type="ChEBI" id="CHEBI:83421"/>
        <dbReference type="ChEBI" id="CHEBI:456216"/>
        <dbReference type="EC" id="2.7.11.1"/>
    </reaction>
</comment>
<comment type="catalytic activity">
    <reaction evidence="8">
        <text>L-threonyl-[protein] + ATP = O-phospho-L-threonyl-[protein] + ADP + H(+)</text>
        <dbReference type="Rhea" id="RHEA:46608"/>
        <dbReference type="Rhea" id="RHEA-COMP:11060"/>
        <dbReference type="Rhea" id="RHEA-COMP:11605"/>
        <dbReference type="ChEBI" id="CHEBI:15378"/>
        <dbReference type="ChEBI" id="CHEBI:30013"/>
        <dbReference type="ChEBI" id="CHEBI:30616"/>
        <dbReference type="ChEBI" id="CHEBI:61977"/>
        <dbReference type="ChEBI" id="CHEBI:456216"/>
        <dbReference type="EC" id="2.7.11.1"/>
    </reaction>
</comment>
<evidence type="ECO:0000256" key="8">
    <source>
        <dbReference type="ARBA" id="ARBA00047899"/>
    </source>
</evidence>
<dbReference type="InterPro" id="IPR027417">
    <property type="entry name" value="P-loop_NTPase"/>
</dbReference>
<dbReference type="GO" id="GO:0004674">
    <property type="term" value="F:protein serine/threonine kinase activity"/>
    <property type="evidence" value="ECO:0007669"/>
    <property type="project" value="UniProtKB-KW"/>
</dbReference>
<sequence>MYPEYADFHFNFPSTLREGMRSLRDGLKAIRFYTKDIDGDEGAKALANELKTNKTCVAFSVFNCDVSSEGARAFAEALYVNRTITYMALSHNKIDTAGIRALADSLKYNNTVVAFYLYLNQVTDEGAREIAEMLKTNCSLRYINLGSNHITDIGAAYFLEALQHNDTLLDLELKQNYISHEEMGRIKKALEDNTDNLKRDEQRYKEMAKNVKFGNWNRSKLMVIGQGRAGKSATVRSLLGQPFVQDLDSTIGADLKQIKTWTQNGAWEEDHVDYYSTNADVFLAQAAIDRMNRKGKGDEEVWENLEGADTGMANESDISSSASGSNSNSTSNIATKTTAGGDDGDGYDEEDPEVAKNYGMKFFYKAMKHGDQVQMSIWDYGGQEVFYTLHHLFLTNYGVYLLAFKMTELLYNENKALRYLTFWLNSVSMHARNAPIILVGTYADEITNKEQYDLIQANLRKITSRFQNQIIKRKEENDEEKLFFPISNKNQEGIPYLRKTIETVTRKQPYINSKVPIKWMKCLDEMLNSDKGKASYISISEARKIGYAHGVRSEVAVTEMLKLFHELGVIIYLTATSALSEIVTVKPQWLISAIAKVIRDKTLHSHDAVEVKRVGLSEDLKMLQEEGLASRDILEYFWESKETPFFVDLMTRTLLMSRWHFHEEEVYLVPSLLSHSDNENPSGIKAVFDFSSGFLPNGLFQRLICLAVSHSSRTSAKEKPVLFKNFAKIDFGNKGIIYMNVNEHNVTLHISNPEQAFQVYKVITAMLEKIRQDVMGETLTWTVWLEDSNAKESSIPFQEAVKRKLCPWFSEGSAEDFQDENNYVTDGAPGIALESFLSQL</sequence>
<evidence type="ECO:0000313" key="12">
    <source>
        <dbReference type="EMBL" id="CAE0438383.1"/>
    </source>
</evidence>
<dbReference type="SUPFAM" id="SSF52540">
    <property type="entry name" value="P-loop containing nucleoside triphosphate hydrolases"/>
    <property type="match status" value="1"/>
</dbReference>
<dbReference type="PANTHER" id="PTHR47679">
    <property type="entry name" value="PROTEIN TORNADO 1"/>
    <property type="match status" value="1"/>
</dbReference>
<dbReference type="Gene3D" id="1.10.10.10">
    <property type="entry name" value="Winged helix-like DNA-binding domain superfamily/Winged helix DNA-binding domain"/>
    <property type="match status" value="1"/>
</dbReference>
<dbReference type="Pfam" id="PF16095">
    <property type="entry name" value="COR-A"/>
    <property type="match status" value="1"/>
</dbReference>
<evidence type="ECO:0000256" key="9">
    <source>
        <dbReference type="ARBA" id="ARBA00048679"/>
    </source>
</evidence>
<protein>
    <recommendedName>
        <fullName evidence="1">non-specific serine/threonine protein kinase</fullName>
        <ecNumber evidence="1">2.7.11.1</ecNumber>
    </recommendedName>
</protein>
<evidence type="ECO:0000256" key="10">
    <source>
        <dbReference type="SAM" id="MobiDB-lite"/>
    </source>
</evidence>
<dbReference type="InterPro" id="IPR020859">
    <property type="entry name" value="ROC"/>
</dbReference>
<dbReference type="PROSITE" id="PS51424">
    <property type="entry name" value="ROC"/>
    <property type="match status" value="1"/>
</dbReference>
<dbReference type="Gene3D" id="3.40.50.300">
    <property type="entry name" value="P-loop containing nucleotide triphosphate hydrolases"/>
    <property type="match status" value="2"/>
</dbReference>
<keyword evidence="6" id="KW-0418">Kinase</keyword>
<evidence type="ECO:0000256" key="7">
    <source>
        <dbReference type="ARBA" id="ARBA00022840"/>
    </source>
</evidence>
<dbReference type="PANTHER" id="PTHR47679:SF2">
    <property type="entry name" value="C-TERMINAL OF ROC (COR) DOMAIN-CONTAINING PROTEIN"/>
    <property type="match status" value="1"/>
</dbReference>
<proteinExistence type="predicted"/>
<dbReference type="Pfam" id="PF08477">
    <property type="entry name" value="Roc"/>
    <property type="match status" value="1"/>
</dbReference>
<dbReference type="InterPro" id="IPR036388">
    <property type="entry name" value="WH-like_DNA-bd_sf"/>
</dbReference>
<evidence type="ECO:0000259" key="11">
    <source>
        <dbReference type="PROSITE" id="PS51424"/>
    </source>
</evidence>
<reference evidence="12" key="1">
    <citation type="submission" date="2021-01" db="EMBL/GenBank/DDBJ databases">
        <authorList>
            <person name="Corre E."/>
            <person name="Pelletier E."/>
            <person name="Niang G."/>
            <person name="Scheremetjew M."/>
            <person name="Finn R."/>
            <person name="Kale V."/>
            <person name="Holt S."/>
            <person name="Cochrane G."/>
            <person name="Meng A."/>
            <person name="Brown T."/>
            <person name="Cohen L."/>
        </authorList>
    </citation>
    <scope>NUCLEOTIDE SEQUENCE</scope>
    <source>
        <strain evidence="12">GSBS06</strain>
    </source>
</reference>